<evidence type="ECO:0000313" key="2">
    <source>
        <dbReference type="EMBL" id="QJA98107.1"/>
    </source>
</evidence>
<organism evidence="2">
    <name type="scientific">viral metagenome</name>
    <dbReference type="NCBI Taxonomy" id="1070528"/>
    <lineage>
        <taxon>unclassified sequences</taxon>
        <taxon>metagenomes</taxon>
        <taxon>organismal metagenomes</taxon>
    </lineage>
</organism>
<reference evidence="2" key="1">
    <citation type="submission" date="2020-03" db="EMBL/GenBank/DDBJ databases">
        <title>The deep terrestrial virosphere.</title>
        <authorList>
            <person name="Holmfeldt K."/>
            <person name="Nilsson E."/>
            <person name="Simone D."/>
            <person name="Lopez-Fernandez M."/>
            <person name="Wu X."/>
            <person name="de Brujin I."/>
            <person name="Lundin D."/>
            <person name="Andersson A."/>
            <person name="Bertilsson S."/>
            <person name="Dopson M."/>
        </authorList>
    </citation>
    <scope>NUCLEOTIDE SEQUENCE</scope>
    <source>
        <strain evidence="1">MM415A07045</strain>
        <strain evidence="2">MM415B05674</strain>
    </source>
</reference>
<protein>
    <submittedName>
        <fullName evidence="2">Uncharacterized protein</fullName>
    </submittedName>
</protein>
<name>A0A6M3LRX1_9ZZZZ</name>
<dbReference type="EMBL" id="MT143553">
    <property type="protein sequence ID" value="QJA98107.1"/>
    <property type="molecule type" value="Genomic_DNA"/>
</dbReference>
<accession>A0A6M3LRX1</accession>
<sequence length="111" mass="12916">MSLKENDTYNENKEENRGICYSEYATRPILYTDTINGTQVSRDDMWAVTTAELNKTREVRKQAIEQLISFVFCACQPDKGDEFSLVDKWVSIFKECNGELEEFKKKEGLDK</sequence>
<evidence type="ECO:0000313" key="1">
    <source>
        <dbReference type="EMBL" id="QJA68327.1"/>
    </source>
</evidence>
<dbReference type="EMBL" id="MT141607">
    <property type="protein sequence ID" value="QJA68327.1"/>
    <property type="molecule type" value="Genomic_DNA"/>
</dbReference>
<gene>
    <name evidence="1" type="ORF">MM415A07045_0005</name>
    <name evidence="2" type="ORF">MM415B05674_0007</name>
</gene>
<proteinExistence type="predicted"/>
<dbReference type="AlphaFoldDB" id="A0A6M3LRX1"/>